<evidence type="ECO:0000259" key="1">
    <source>
        <dbReference type="Pfam" id="PF04965"/>
    </source>
</evidence>
<organism evidence="2 3">
    <name type="scientific">Lonsdalea populi</name>
    <dbReference type="NCBI Taxonomy" id="1172565"/>
    <lineage>
        <taxon>Bacteria</taxon>
        <taxon>Pseudomonadati</taxon>
        <taxon>Pseudomonadota</taxon>
        <taxon>Gammaproteobacteria</taxon>
        <taxon>Enterobacterales</taxon>
        <taxon>Pectobacteriaceae</taxon>
        <taxon>Lonsdalea</taxon>
    </lineage>
</organism>
<evidence type="ECO:0000313" key="2">
    <source>
        <dbReference type="EMBL" id="RAT34731.1"/>
    </source>
</evidence>
<keyword evidence="3" id="KW-1185">Reference proteome</keyword>
<evidence type="ECO:0000313" key="3">
    <source>
        <dbReference type="Proteomes" id="UP000250186"/>
    </source>
</evidence>
<dbReference type="InterPro" id="IPR007048">
    <property type="entry name" value="IraD/Gp25-like"/>
</dbReference>
<dbReference type="Pfam" id="PF04965">
    <property type="entry name" value="GPW_gp25"/>
    <property type="match status" value="1"/>
</dbReference>
<protein>
    <submittedName>
        <fullName evidence="2">Baseplate assembly protein</fullName>
    </submittedName>
</protein>
<dbReference type="EMBL" id="LUSW01000014">
    <property type="protein sequence ID" value="RAT34731.1"/>
    <property type="molecule type" value="Genomic_DNA"/>
</dbReference>
<accession>A0ABX9EPX2</accession>
<dbReference type="Proteomes" id="UP000250186">
    <property type="component" value="Unassembled WGS sequence"/>
</dbReference>
<name>A0ABX9EPX2_9GAMM</name>
<proteinExistence type="predicted"/>
<dbReference type="RefSeq" id="WP_112092824.1">
    <property type="nucleotide sequence ID" value="NZ_LUSR01000027.1"/>
</dbReference>
<comment type="caution">
    <text evidence="2">The sequence shown here is derived from an EMBL/GenBank/DDBJ whole genome shotgun (WGS) entry which is preliminary data.</text>
</comment>
<feature type="domain" description="IraD/Gp25-like" evidence="1">
    <location>
        <begin position="17"/>
        <end position="100"/>
    </location>
</feature>
<gene>
    <name evidence="2" type="ORF">AU492_07885</name>
</gene>
<reference evidence="2 3" key="1">
    <citation type="submission" date="2016-02" db="EMBL/GenBank/DDBJ databases">
        <title>Species-wide whole genome sequencing reveals diversity, host range in Lonsdalea quercina.</title>
        <authorList>
            <person name="Li Y."/>
        </authorList>
    </citation>
    <scope>NUCLEOTIDE SEQUENCE [LARGE SCALE GENOMIC DNA]</scope>
    <source>
        <strain evidence="2 3">CFCC 12721</strain>
    </source>
</reference>
<dbReference type="SUPFAM" id="SSF160719">
    <property type="entry name" value="gpW/gp25-like"/>
    <property type="match status" value="1"/>
</dbReference>
<sequence>MRYLGMAQRTGQRVTDSDHLRQSMRDILMTPVGSRLARREYGSLLSALIDQPQNNTTRLQVMSAIYTALNRWEPRVRLSAVQLHTGFDGSLAVELTGELTDGQSLSLSIPVGSTA</sequence>
<dbReference type="Gene3D" id="3.10.450.40">
    <property type="match status" value="1"/>
</dbReference>